<feature type="chain" id="PRO_5031149679" evidence="1">
    <location>
        <begin position="29"/>
        <end position="164"/>
    </location>
</feature>
<reference evidence="2 3" key="1">
    <citation type="submission" date="2020-08" db="EMBL/GenBank/DDBJ databases">
        <title>Sequencing the genomes of 1000 actinobacteria strains.</title>
        <authorList>
            <person name="Klenk H.-P."/>
        </authorList>
    </citation>
    <scope>NUCLEOTIDE SEQUENCE [LARGE SCALE GENOMIC DNA]</scope>
    <source>
        <strain evidence="2 3">DSM 43149</strain>
    </source>
</reference>
<comment type="caution">
    <text evidence="2">The sequence shown here is derived from an EMBL/GenBank/DDBJ whole genome shotgun (WGS) entry which is preliminary data.</text>
</comment>
<dbReference type="EMBL" id="JACHNH010000001">
    <property type="protein sequence ID" value="MBB4764910.1"/>
    <property type="molecule type" value="Genomic_DNA"/>
</dbReference>
<organism evidence="2 3">
    <name type="scientific">Actinoplanes digitatis</name>
    <dbReference type="NCBI Taxonomy" id="1868"/>
    <lineage>
        <taxon>Bacteria</taxon>
        <taxon>Bacillati</taxon>
        <taxon>Actinomycetota</taxon>
        <taxon>Actinomycetes</taxon>
        <taxon>Micromonosporales</taxon>
        <taxon>Micromonosporaceae</taxon>
        <taxon>Actinoplanes</taxon>
    </lineage>
</organism>
<protein>
    <submittedName>
        <fullName evidence="2">Uncharacterized protein</fullName>
    </submittedName>
</protein>
<proteinExistence type="predicted"/>
<dbReference type="RefSeq" id="WP_184996042.1">
    <property type="nucleotide sequence ID" value="NZ_BOMK01000026.1"/>
</dbReference>
<feature type="signal peptide" evidence="1">
    <location>
        <begin position="1"/>
        <end position="28"/>
    </location>
</feature>
<evidence type="ECO:0000256" key="1">
    <source>
        <dbReference type="SAM" id="SignalP"/>
    </source>
</evidence>
<dbReference type="Proteomes" id="UP000578112">
    <property type="component" value="Unassembled WGS sequence"/>
</dbReference>
<sequence>MAKRPTLGVAGVVTGIVVAVLAVTPAHAAAPAQPAAAGAAGTVQQAPPAPAGAPAQALAAVSPTTIPSVTTSLVTPNAAWSCSLGTFCALAWDPTKSKWKKFNFTICTDYALSNWNGTGYFLDNQTGGVTTYFLDDYYVVWEKIKPDNIKYVYNWDPIWYIENC</sequence>
<evidence type="ECO:0000313" key="3">
    <source>
        <dbReference type="Proteomes" id="UP000578112"/>
    </source>
</evidence>
<dbReference type="AlphaFoldDB" id="A0A7W7I1Z1"/>
<name>A0A7W7I1Z1_9ACTN</name>
<gene>
    <name evidence="2" type="ORF">BJ971_005466</name>
</gene>
<keyword evidence="3" id="KW-1185">Reference proteome</keyword>
<accession>A0A7W7I1Z1</accession>
<evidence type="ECO:0000313" key="2">
    <source>
        <dbReference type="EMBL" id="MBB4764910.1"/>
    </source>
</evidence>
<keyword evidence="1" id="KW-0732">Signal</keyword>